<protein>
    <recommendedName>
        <fullName evidence="4">DUF4054 domain-containing protein</fullName>
    </recommendedName>
</protein>
<keyword evidence="3" id="KW-1185">Reference proteome</keyword>
<dbReference type="EMBL" id="LMYI01000002">
    <property type="protein sequence ID" value="POS64848.1"/>
    <property type="molecule type" value="Genomic_DNA"/>
</dbReference>
<comment type="caution">
    <text evidence="2">The sequence shown here is derived from an EMBL/GenBank/DDBJ whole genome shotgun (WGS) entry which is preliminary data.</text>
</comment>
<evidence type="ECO:0008006" key="4">
    <source>
        <dbReference type="Google" id="ProtNLM"/>
    </source>
</evidence>
<organism evidence="2 3">
    <name type="scientific">Parasaccharibacter apium</name>
    <dbReference type="NCBI Taxonomy" id="1510841"/>
    <lineage>
        <taxon>Bacteria</taxon>
        <taxon>Pseudomonadati</taxon>
        <taxon>Pseudomonadota</taxon>
        <taxon>Alphaproteobacteria</taxon>
        <taxon>Acetobacterales</taxon>
        <taxon>Acetobacteraceae</taxon>
        <taxon>Parasaccharibacter</taxon>
    </lineage>
</organism>
<dbReference type="Proteomes" id="UP000237218">
    <property type="component" value="Unassembled WGS sequence"/>
</dbReference>
<accession>A0ABX4ZP53</accession>
<feature type="region of interest" description="Disordered" evidence="1">
    <location>
        <begin position="1"/>
        <end position="120"/>
    </location>
</feature>
<dbReference type="Pfam" id="PF13262">
    <property type="entry name" value="DUF4054"/>
    <property type="match status" value="1"/>
</dbReference>
<reference evidence="2 3" key="1">
    <citation type="submission" date="2018-02" db="EMBL/GenBank/DDBJ databases">
        <title>Draft genome sequences of four Parasaccharibacter apium strains isolated from honey bees.</title>
        <authorList>
            <person name="Corby-Harris V.L."/>
            <person name="Anderson K.E."/>
        </authorList>
    </citation>
    <scope>NUCLEOTIDE SEQUENCE [LARGE SCALE GENOMIC DNA]</scope>
    <source>
        <strain evidence="2 3">B8</strain>
    </source>
</reference>
<feature type="compositionally biased region" description="Polar residues" evidence="1">
    <location>
        <begin position="101"/>
        <end position="120"/>
    </location>
</feature>
<name>A0ABX4ZP53_9PROT</name>
<evidence type="ECO:0000313" key="3">
    <source>
        <dbReference type="Proteomes" id="UP000237218"/>
    </source>
</evidence>
<evidence type="ECO:0000313" key="2">
    <source>
        <dbReference type="EMBL" id="POS64848.1"/>
    </source>
</evidence>
<sequence>MASGRTRSTIPWKTVCSGGQDGPLCRPTSGKPGWNRTGRATSSPGRSSLPKPRPPVPTMPWPNWPRTARGWKGLTTPPWPKVSPPCRKQPNHPPVPYALQPNGTGLQPGDNATMTDSSPPGQVTFSYQDWLAAYPAFVGHVSAGQAESFFQLAELILNNTGRSPVRDMTRRRTLLWLLVAHQAQLFATETPAQSGEATGSPPAAPPVGRVASATRGAVSITLDGSALPRQAGWFSQTQYGLIFWQATAPLRQMRFLPGHAHPAYLWP</sequence>
<proteinExistence type="predicted"/>
<feature type="compositionally biased region" description="Polar residues" evidence="1">
    <location>
        <begin position="1"/>
        <end position="11"/>
    </location>
</feature>
<feature type="compositionally biased region" description="Pro residues" evidence="1">
    <location>
        <begin position="51"/>
        <end position="63"/>
    </location>
</feature>
<evidence type="ECO:0000256" key="1">
    <source>
        <dbReference type="SAM" id="MobiDB-lite"/>
    </source>
</evidence>
<gene>
    <name evidence="2" type="ORF">ASQ42_01800</name>
</gene>
<dbReference type="InterPro" id="IPR025127">
    <property type="entry name" value="DUF4054"/>
</dbReference>